<evidence type="ECO:0000313" key="3">
    <source>
        <dbReference type="EMBL" id="MDS1821266.1"/>
    </source>
</evidence>
<feature type="transmembrane region" description="Helical" evidence="2">
    <location>
        <begin position="75"/>
        <end position="95"/>
    </location>
</feature>
<feature type="transmembrane region" description="Helical" evidence="2">
    <location>
        <begin position="122"/>
        <end position="141"/>
    </location>
</feature>
<reference evidence="3" key="1">
    <citation type="submission" date="2023-06" db="EMBL/GenBank/DDBJ databases">
        <title>Genomic Diversity of Vibrio spp. and Metagenomic Analysis of Pathogens in Florida Gulf Coastal Waters Following Hurricane Ian.</title>
        <authorList>
            <person name="Brumfield K.D."/>
        </authorList>
    </citation>
    <scope>NUCLEOTIDE SEQUENCE</scope>
    <source>
        <strain evidence="3">WBS2B-138</strain>
    </source>
</reference>
<feature type="compositionally biased region" description="Polar residues" evidence="1">
    <location>
        <begin position="1"/>
        <end position="12"/>
    </location>
</feature>
<dbReference type="RefSeq" id="WP_311020139.1">
    <property type="nucleotide sequence ID" value="NZ_JAUHGG010000003.1"/>
</dbReference>
<accession>A0AAW8PZ12</accession>
<evidence type="ECO:0000256" key="1">
    <source>
        <dbReference type="SAM" id="MobiDB-lite"/>
    </source>
</evidence>
<evidence type="ECO:0000256" key="2">
    <source>
        <dbReference type="SAM" id="Phobius"/>
    </source>
</evidence>
<name>A0AAW8PZ12_VIBPH</name>
<evidence type="ECO:0000313" key="4">
    <source>
        <dbReference type="Proteomes" id="UP001253193"/>
    </source>
</evidence>
<protein>
    <submittedName>
        <fullName evidence="3">Uncharacterized protein</fullName>
    </submittedName>
</protein>
<dbReference type="EMBL" id="JAUHGG010000003">
    <property type="protein sequence ID" value="MDS1821266.1"/>
    <property type="molecule type" value="Genomic_DNA"/>
</dbReference>
<organism evidence="3 4">
    <name type="scientific">Vibrio parahaemolyticus</name>
    <dbReference type="NCBI Taxonomy" id="670"/>
    <lineage>
        <taxon>Bacteria</taxon>
        <taxon>Pseudomonadati</taxon>
        <taxon>Pseudomonadota</taxon>
        <taxon>Gammaproteobacteria</taxon>
        <taxon>Vibrionales</taxon>
        <taxon>Vibrionaceae</taxon>
        <taxon>Vibrio</taxon>
    </lineage>
</organism>
<proteinExistence type="predicted"/>
<dbReference type="AlphaFoldDB" id="A0AAW8PZ12"/>
<comment type="caution">
    <text evidence="3">The sequence shown here is derived from an EMBL/GenBank/DDBJ whole genome shotgun (WGS) entry which is preliminary data.</text>
</comment>
<keyword evidence="2" id="KW-0812">Transmembrane</keyword>
<feature type="region of interest" description="Disordered" evidence="1">
    <location>
        <begin position="1"/>
        <end position="35"/>
    </location>
</feature>
<gene>
    <name evidence="3" type="ORF">QX249_11380</name>
</gene>
<keyword evidence="2" id="KW-0472">Membrane</keyword>
<keyword evidence="2" id="KW-1133">Transmembrane helix</keyword>
<sequence>MSNETNNVSHQDNPVDAPHNGTEWKNGYDPLPEAELTREGCDNKLDESFSNFKLITQHELNLNLTMSAIRRSQKWVVYLGAGGFFIAFSLLFSLIELSASLSTESVSISSEYMGQSGTLQRLIILGGLLGIGAILIILGIAKTLDKNDGICAVMKYDDSVMLAVNIAKTIRLCESEEPYMPRIEHKLAIVQKFKASDTADFRSIYKSIYSRNKGDTLTHKEVDSIYHIINIVMPIIKSRADACYTEIIQSKLSSSSKA</sequence>
<dbReference type="Proteomes" id="UP001253193">
    <property type="component" value="Unassembled WGS sequence"/>
</dbReference>